<keyword evidence="1" id="KW-0560">Oxidoreductase</keyword>
<dbReference type="GO" id="GO:0016705">
    <property type="term" value="F:oxidoreductase activity, acting on paired donors, with incorporation or reduction of molecular oxygen"/>
    <property type="evidence" value="ECO:0007669"/>
    <property type="project" value="InterPro"/>
</dbReference>
<dbReference type="InterPro" id="IPR050564">
    <property type="entry name" value="F420-G6PD/mer"/>
</dbReference>
<reference evidence="3" key="1">
    <citation type="submission" date="2019-07" db="EMBL/GenBank/DDBJ databases">
        <title>Genomic Encyclopedia of Type Strains, Phase IV (KMG-IV): sequencing the most valuable type-strain genomes for metagenomic binning, comparative biology and taxonomic classification.</title>
        <authorList>
            <person name="Goeker M."/>
        </authorList>
    </citation>
    <scope>NUCLEOTIDE SEQUENCE</scope>
    <source>
        <strain evidence="3">DSM 44596</strain>
    </source>
</reference>
<sequence>MNGFKTGVMDAALHTRYTPDFMMRTTRQIAAASGADSIWIPDHLNGLFPTSIWKSQYVGASKVAPFANAYYEPWTVLGNIAAHNRFTRLQLGVGVTDAGRRNPAVTAQAAATLHHLSRGRAILGIGPGEREGNEPYGVEWSAPVSRFEEALATIRALWDSGGEPVTRDSPYFPLRNAVFEIPPHRNGRPPMWVAAHGPRMLKLAGKYANAWFPAFAQLPAQYRDKLDRIRSAASDFSRDPEAITPAAYFFVLTSRSSNEVDEMVESVGTRSFTLGAPADAWARHGVQHPMGSDFSGAQDLVPHTIDESTALKYSRLVPDGLVRDIYLTGRPSEIIDKMSVWRDHGSAMQC</sequence>
<dbReference type="AlphaFoldDB" id="A0A652YXE0"/>
<dbReference type="InterPro" id="IPR011251">
    <property type="entry name" value="Luciferase-like_dom"/>
</dbReference>
<evidence type="ECO:0000313" key="3">
    <source>
        <dbReference type="EMBL" id="TYQ08365.1"/>
    </source>
</evidence>
<gene>
    <name evidence="3" type="ORF">FNL38_101737</name>
</gene>
<dbReference type="SUPFAM" id="SSF51679">
    <property type="entry name" value="Bacterial luciferase-like"/>
    <property type="match status" value="1"/>
</dbReference>
<dbReference type="Gene3D" id="3.20.20.30">
    <property type="entry name" value="Luciferase-like domain"/>
    <property type="match status" value="1"/>
</dbReference>
<dbReference type="InterPro" id="IPR036661">
    <property type="entry name" value="Luciferase-like_sf"/>
</dbReference>
<comment type="caution">
    <text evidence="3">The sequence shown here is derived from an EMBL/GenBank/DDBJ whole genome shotgun (WGS) entry which is preliminary data.</text>
</comment>
<evidence type="ECO:0000256" key="1">
    <source>
        <dbReference type="ARBA" id="ARBA00023002"/>
    </source>
</evidence>
<dbReference type="EMBL" id="VNIQ01000001">
    <property type="protein sequence ID" value="TYQ08365.1"/>
    <property type="molecule type" value="Genomic_DNA"/>
</dbReference>
<dbReference type="Pfam" id="PF00296">
    <property type="entry name" value="Bac_luciferase"/>
    <property type="match status" value="1"/>
</dbReference>
<protein>
    <submittedName>
        <fullName evidence="3">Phthiodiolone/phenolphthiodiolone dimycocerosates ketoreductase</fullName>
    </submittedName>
</protein>
<dbReference type="CDD" id="cd01097">
    <property type="entry name" value="Tetrahydromethanopterin_reductase"/>
    <property type="match status" value="1"/>
</dbReference>
<accession>A0A652YXE0</accession>
<feature type="domain" description="Luciferase-like" evidence="2">
    <location>
        <begin position="29"/>
        <end position="345"/>
    </location>
</feature>
<dbReference type="PANTHER" id="PTHR43244">
    <property type="match status" value="1"/>
</dbReference>
<dbReference type="PANTHER" id="PTHR43244:SF1">
    <property type="entry name" value="5,10-METHYLENETETRAHYDROMETHANOPTERIN REDUCTASE"/>
    <property type="match status" value="1"/>
</dbReference>
<evidence type="ECO:0000259" key="2">
    <source>
        <dbReference type="Pfam" id="PF00296"/>
    </source>
</evidence>
<name>A0A652YXE0_NOCGL</name>
<organism evidence="3">
    <name type="scientific">Nocardia globerula</name>
    <dbReference type="NCBI Taxonomy" id="1818"/>
    <lineage>
        <taxon>Bacteria</taxon>
        <taxon>Bacillati</taxon>
        <taxon>Actinomycetota</taxon>
        <taxon>Actinomycetes</taxon>
        <taxon>Mycobacteriales</taxon>
        <taxon>Nocardiaceae</taxon>
        <taxon>Nocardia</taxon>
    </lineage>
</organism>
<proteinExistence type="predicted"/>